<evidence type="ECO:0000256" key="1">
    <source>
        <dbReference type="ARBA" id="ARBA00004173"/>
    </source>
</evidence>
<evidence type="ECO:0000313" key="9">
    <source>
        <dbReference type="Proteomes" id="UP001530315"/>
    </source>
</evidence>
<reference evidence="8 9" key="1">
    <citation type="submission" date="2024-10" db="EMBL/GenBank/DDBJ databases">
        <title>Updated reference genomes for cyclostephanoid diatoms.</title>
        <authorList>
            <person name="Roberts W.R."/>
            <person name="Alverson A.J."/>
        </authorList>
    </citation>
    <scope>NUCLEOTIDE SEQUENCE [LARGE SCALE GENOMIC DNA]</scope>
    <source>
        <strain evidence="8 9">AJA276-08</strain>
    </source>
</reference>
<gene>
    <name evidence="8" type="ORF">ACHAW5_005215</name>
</gene>
<dbReference type="PANTHER" id="PTHR12049:SF5">
    <property type="entry name" value="PROTEIN ARGININE METHYLTRANSFERASE NDUFAF7 HOMOLOG, MITOCHONDRIAL"/>
    <property type="match status" value="1"/>
</dbReference>
<dbReference type="GO" id="GO:0035243">
    <property type="term" value="F:protein-arginine omega-N symmetric methyltransferase activity"/>
    <property type="evidence" value="ECO:0007669"/>
    <property type="project" value="UniProtKB-EC"/>
</dbReference>
<dbReference type="Proteomes" id="UP001530315">
    <property type="component" value="Unassembled WGS sequence"/>
</dbReference>
<comment type="subcellular location">
    <subcellularLocation>
        <location evidence="1 7">Mitochondrion</location>
    </subcellularLocation>
</comment>
<keyword evidence="5 7" id="KW-0496">Mitochondrion</keyword>
<evidence type="ECO:0000313" key="8">
    <source>
        <dbReference type="EMBL" id="KAL3790970.1"/>
    </source>
</evidence>
<dbReference type="InterPro" id="IPR029063">
    <property type="entry name" value="SAM-dependent_MTases_sf"/>
</dbReference>
<evidence type="ECO:0000256" key="4">
    <source>
        <dbReference type="ARBA" id="ARBA00022679"/>
    </source>
</evidence>
<accession>A0ABD3PSI1</accession>
<dbReference type="AlphaFoldDB" id="A0ABD3PSI1"/>
<keyword evidence="3 7" id="KW-0489">Methyltransferase</keyword>
<dbReference type="EMBL" id="JALLAZ020000613">
    <property type="protein sequence ID" value="KAL3790970.1"/>
    <property type="molecule type" value="Genomic_DNA"/>
</dbReference>
<dbReference type="Gene3D" id="3.40.50.12710">
    <property type="match status" value="1"/>
</dbReference>
<comment type="caution">
    <text evidence="8">The sequence shown here is derived from an EMBL/GenBank/DDBJ whole genome shotgun (WGS) entry which is preliminary data.</text>
</comment>
<dbReference type="GO" id="GO:0032259">
    <property type="term" value="P:methylation"/>
    <property type="evidence" value="ECO:0007669"/>
    <property type="project" value="UniProtKB-KW"/>
</dbReference>
<evidence type="ECO:0000256" key="3">
    <source>
        <dbReference type="ARBA" id="ARBA00022603"/>
    </source>
</evidence>
<comment type="catalytic activity">
    <reaction evidence="6 7">
        <text>L-arginyl-[protein] + 2 S-adenosyl-L-methionine = N(omega),N(omega)'-dimethyl-L-arginyl-[protein] + 2 S-adenosyl-L-homocysteine + 2 H(+)</text>
        <dbReference type="Rhea" id="RHEA:48108"/>
        <dbReference type="Rhea" id="RHEA-COMP:10532"/>
        <dbReference type="Rhea" id="RHEA-COMP:11992"/>
        <dbReference type="ChEBI" id="CHEBI:15378"/>
        <dbReference type="ChEBI" id="CHEBI:29965"/>
        <dbReference type="ChEBI" id="CHEBI:57856"/>
        <dbReference type="ChEBI" id="CHEBI:59789"/>
        <dbReference type="ChEBI" id="CHEBI:88221"/>
        <dbReference type="EC" id="2.1.1.320"/>
    </reaction>
</comment>
<keyword evidence="9" id="KW-1185">Reference proteome</keyword>
<evidence type="ECO:0000256" key="7">
    <source>
        <dbReference type="RuleBase" id="RU364114"/>
    </source>
</evidence>
<keyword evidence="4 7" id="KW-0808">Transferase</keyword>
<protein>
    <recommendedName>
        <fullName evidence="7">Protein arginine methyltransferase NDUFAF7</fullName>
        <ecNumber evidence="7">2.1.1.320</ecNumber>
    </recommendedName>
</protein>
<dbReference type="PANTHER" id="PTHR12049">
    <property type="entry name" value="PROTEIN ARGININE METHYLTRANSFERASE NDUFAF7, MITOCHONDRIAL"/>
    <property type="match status" value="1"/>
</dbReference>
<comment type="similarity">
    <text evidence="2 7">Belongs to the NDUFAF7 family.</text>
</comment>
<proteinExistence type="inferred from homology"/>
<evidence type="ECO:0000256" key="2">
    <source>
        <dbReference type="ARBA" id="ARBA00005891"/>
    </source>
</evidence>
<dbReference type="InterPro" id="IPR003788">
    <property type="entry name" value="NDUFAF7"/>
</dbReference>
<comment type="function">
    <text evidence="7">Arginine methyltransferase involved in the assembly or stability of mitochondrial NADH:ubiquinone oxidoreductase complex (complex I).</text>
</comment>
<dbReference type="Pfam" id="PF02636">
    <property type="entry name" value="Methyltransf_28"/>
    <property type="match status" value="1"/>
</dbReference>
<name>A0ABD3PSI1_9STRA</name>
<sequence>MNQKNVLLRRYLCKRLSEYFSQPADKVIGSIDPGIIPRASSVISSGGTAKLPSRQHGAGAVKRRSIDFSSLINEWHWKYTYKRVYMEQRGMWLTPVELFYPFYSNIMANFVSASITTSLVEGVFEIVELGGGRGTNAIALLDHLSEFYPDAYERLRCYTLFDTSSTLHDLQNEVLLGSNHSDIVKLVNVDMMDVAEGNSVFLSPSDTPTVVIALELLDNLPHDKIGRCIITGEILQAEVAPAASMEFDAMDEELHDPGAARLDTPRQYTETFSRMSDPLLKGILSTAPSLYAPTVGPRWVPTVALGILMKLFECRPNSTVAWADFDWLPPPNLSRGRNHAPLAETAAGDPLVTDMEGNDHMCYLTEQLLLCDILFPTDFDRLSDFAAQYLDKVAGQKSKSDAKSFTVLALKQRDFLLKYGFDEVNKTKGWSGYSPLIDDFGNCSVLTITPR</sequence>
<dbReference type="SUPFAM" id="SSF53335">
    <property type="entry name" value="S-adenosyl-L-methionine-dependent methyltransferases"/>
    <property type="match status" value="1"/>
</dbReference>
<dbReference type="GO" id="GO:0005739">
    <property type="term" value="C:mitochondrion"/>
    <property type="evidence" value="ECO:0007669"/>
    <property type="project" value="UniProtKB-SubCell"/>
</dbReference>
<dbReference type="EC" id="2.1.1.320" evidence="7"/>
<organism evidence="8 9">
    <name type="scientific">Stephanodiscus triporus</name>
    <dbReference type="NCBI Taxonomy" id="2934178"/>
    <lineage>
        <taxon>Eukaryota</taxon>
        <taxon>Sar</taxon>
        <taxon>Stramenopiles</taxon>
        <taxon>Ochrophyta</taxon>
        <taxon>Bacillariophyta</taxon>
        <taxon>Coscinodiscophyceae</taxon>
        <taxon>Thalassiosirophycidae</taxon>
        <taxon>Stephanodiscales</taxon>
        <taxon>Stephanodiscaceae</taxon>
        <taxon>Stephanodiscus</taxon>
    </lineage>
</organism>
<dbReference type="InterPro" id="IPR038375">
    <property type="entry name" value="NDUFAF7_sf"/>
</dbReference>
<evidence type="ECO:0000256" key="5">
    <source>
        <dbReference type="ARBA" id="ARBA00023128"/>
    </source>
</evidence>
<evidence type="ECO:0000256" key="6">
    <source>
        <dbReference type="ARBA" id="ARBA00048612"/>
    </source>
</evidence>